<feature type="compositionally biased region" description="Polar residues" evidence="1">
    <location>
        <begin position="166"/>
        <end position="194"/>
    </location>
</feature>
<comment type="caution">
    <text evidence="2">The sequence shown here is derived from an EMBL/GenBank/DDBJ whole genome shotgun (WGS) entry which is preliminary data.</text>
</comment>
<feature type="region of interest" description="Disordered" evidence="1">
    <location>
        <begin position="24"/>
        <end position="86"/>
    </location>
</feature>
<feature type="compositionally biased region" description="Basic and acidic residues" evidence="1">
    <location>
        <begin position="347"/>
        <end position="364"/>
    </location>
</feature>
<sequence length="1094" mass="121607">MPQDYPSTSDDEFALGQLKNSNSRLLSGSLPLIDDSAPTSETSHRLKSILERFDNTNREIEATPRASMPPTPSEPDSDFDYEPAQTARHSIRSLIENALREPGDTPQKLKLSRRASFNASDSPKVNQSGPKNWSDEEREAQLRNLSQVGNDKLALNFHRSPGDQDVSPQLTPQAQTSITPRFSRLSLQTGSTIRPKSRKPINVYRLDFLYTMLSDKDLEPFRPISSESGFSSPERAPVNPSRLHKSLANSNPRPISPQSHKKTKDPSKTHTASGHLRPASPSLITSRSRTPSPSHGHRTPSPNAWPVPPPPGSSPSSLKLRELSHRRSDNSLKDGNSSSNTSTSATEYRERIKDLDRERERELELGWNRHRSQHLPTSFIKHSSRSTSSTNPSQDRQHGKSLNSPRSSQGSGSRPGSPTSSRDENIGELHERERNWNSPIPKWNTHDHALRNASSPTSQESSSQLSASFHTPHSRHIHEHTSQSAHSLRTSIRETSPLIDSEKVPEPTTQQQIESSIKSNTGSFGRNSRPKLMASNSNDSSTSVLNTHTPFRKGHRRITTTEVSGLESNKQPNPVPPSFTVSDSSTESFEPPHMSTPTSKSPKPPTGTPPASPPLSPNGSFNKATMQADLARLQKAVPGFTFPPRSSPQSSNLTSTMGTADWKDEPTPSTTPVHDTHTPLRLEQGIDSTYLKTPRLPGAFGTPYSQSNKVEHAKYHEPSSETTPVHDDDADNVGADSLATPAPPGAYRMTPGTAKRKGILKVRFNDPANNGTDPSEQDVLNHSELREQTTNSEAELESPTRRKGLRLVDEYGRVRKFTEDGIEVPLDRKGTAFQLDITKQPTHSLSGIEPVNVVEKTITESSSMVETAVYDKNQLETTDAELSFESKDKKAVVSHLTKSLGEMQAVLTREEEALGTSVPRERTMDNGRLNSLAIASKTARLEREKLFRRLESERDAEGKIQSKSSFANRGPWWLRKWRLLLFGLILELCFLYLGYRIALVHSKHLWLGTHFDPFYPALYIHKSHVKFLNQLGTLPVNWSAFTVPATIPVSNEMGYAMKTFGKRFWDTVLNWKLGPWESWGDALKEPSLPQAWPS</sequence>
<feature type="compositionally biased region" description="Polar residues" evidence="1">
    <location>
        <begin position="282"/>
        <end position="293"/>
    </location>
</feature>
<feature type="compositionally biased region" description="Polar residues" evidence="1">
    <location>
        <begin position="247"/>
        <end position="258"/>
    </location>
</feature>
<dbReference type="EMBL" id="BPWL01000001">
    <property type="protein sequence ID" value="GJJ06294.1"/>
    <property type="molecule type" value="Genomic_DNA"/>
</dbReference>
<feature type="compositionally biased region" description="Polar residues" evidence="1">
    <location>
        <begin position="534"/>
        <end position="549"/>
    </location>
</feature>
<evidence type="ECO:0000313" key="2">
    <source>
        <dbReference type="EMBL" id="GJJ06294.1"/>
    </source>
</evidence>
<feature type="compositionally biased region" description="Polar residues" evidence="1">
    <location>
        <begin position="560"/>
        <end position="572"/>
    </location>
</feature>
<reference evidence="2" key="1">
    <citation type="submission" date="2021-10" db="EMBL/GenBank/DDBJ databases">
        <title>De novo Genome Assembly of Clathrus columnatus (Basidiomycota, Fungi) Using Illumina and Nanopore Sequence Data.</title>
        <authorList>
            <person name="Ogiso-Tanaka E."/>
            <person name="Itagaki H."/>
            <person name="Hosoya T."/>
            <person name="Hosaka K."/>
        </authorList>
    </citation>
    <scope>NUCLEOTIDE SEQUENCE</scope>
    <source>
        <strain evidence="2">MO-923</strain>
    </source>
</reference>
<feature type="compositionally biased region" description="Polar residues" evidence="1">
    <location>
        <begin position="507"/>
        <end position="526"/>
    </location>
</feature>
<feature type="compositionally biased region" description="Low complexity" evidence="1">
    <location>
        <begin position="377"/>
        <end position="393"/>
    </location>
</feature>
<feature type="region of interest" description="Disordered" evidence="1">
    <location>
        <begin position="222"/>
        <end position="677"/>
    </location>
</feature>
<feature type="compositionally biased region" description="Polar residues" evidence="1">
    <location>
        <begin position="115"/>
        <end position="131"/>
    </location>
</feature>
<feature type="compositionally biased region" description="Basic and acidic residues" evidence="1">
    <location>
        <begin position="42"/>
        <end position="62"/>
    </location>
</feature>
<feature type="compositionally biased region" description="Polar residues" evidence="1">
    <location>
        <begin position="647"/>
        <end position="658"/>
    </location>
</feature>
<feature type="compositionally biased region" description="Low complexity" evidence="1">
    <location>
        <begin position="591"/>
        <end position="601"/>
    </location>
</feature>
<feature type="compositionally biased region" description="Basic and acidic residues" evidence="1">
    <location>
        <begin position="319"/>
        <end position="332"/>
    </location>
</feature>
<accession>A0AAV5A0R1</accession>
<feature type="compositionally biased region" description="Pro residues" evidence="1">
    <location>
        <begin position="602"/>
        <end position="616"/>
    </location>
</feature>
<feature type="compositionally biased region" description="Low complexity" evidence="1">
    <location>
        <begin position="404"/>
        <end position="420"/>
    </location>
</feature>
<dbReference type="AlphaFoldDB" id="A0AAV5A0R1"/>
<name>A0AAV5A0R1_9AGAM</name>
<keyword evidence="3" id="KW-1185">Reference proteome</keyword>
<feature type="compositionally biased region" description="Low complexity" evidence="1">
    <location>
        <begin position="454"/>
        <end position="468"/>
    </location>
</feature>
<feature type="compositionally biased region" description="Polar residues" evidence="1">
    <location>
        <begin position="482"/>
        <end position="494"/>
    </location>
</feature>
<feature type="region of interest" description="Disordered" evidence="1">
    <location>
        <begin position="155"/>
        <end position="195"/>
    </location>
</feature>
<organism evidence="2 3">
    <name type="scientific">Clathrus columnatus</name>
    <dbReference type="NCBI Taxonomy" id="1419009"/>
    <lineage>
        <taxon>Eukaryota</taxon>
        <taxon>Fungi</taxon>
        <taxon>Dikarya</taxon>
        <taxon>Basidiomycota</taxon>
        <taxon>Agaricomycotina</taxon>
        <taxon>Agaricomycetes</taxon>
        <taxon>Phallomycetidae</taxon>
        <taxon>Phallales</taxon>
        <taxon>Clathraceae</taxon>
        <taxon>Clathrus</taxon>
    </lineage>
</organism>
<feature type="compositionally biased region" description="Basic and acidic residues" evidence="1">
    <location>
        <begin position="421"/>
        <end position="435"/>
    </location>
</feature>
<proteinExistence type="predicted"/>
<dbReference type="Proteomes" id="UP001050691">
    <property type="component" value="Unassembled WGS sequence"/>
</dbReference>
<evidence type="ECO:0000256" key="1">
    <source>
        <dbReference type="SAM" id="MobiDB-lite"/>
    </source>
</evidence>
<feature type="compositionally biased region" description="Polar residues" evidence="1">
    <location>
        <begin position="579"/>
        <end position="588"/>
    </location>
</feature>
<feature type="region of interest" description="Disordered" evidence="1">
    <location>
        <begin position="704"/>
        <end position="754"/>
    </location>
</feature>
<evidence type="ECO:0000313" key="3">
    <source>
        <dbReference type="Proteomes" id="UP001050691"/>
    </source>
</evidence>
<feature type="compositionally biased region" description="Basic and acidic residues" evidence="1">
    <location>
        <begin position="709"/>
        <end position="727"/>
    </location>
</feature>
<feature type="compositionally biased region" description="Pro residues" evidence="1">
    <location>
        <begin position="303"/>
        <end position="313"/>
    </location>
</feature>
<feature type="region of interest" description="Disordered" evidence="1">
    <location>
        <begin position="114"/>
        <end position="138"/>
    </location>
</feature>
<protein>
    <submittedName>
        <fullName evidence="2">Uncharacterized protein</fullName>
    </submittedName>
</protein>
<gene>
    <name evidence="2" type="ORF">Clacol_000485</name>
</gene>